<gene>
    <name evidence="1" type="ORF">POCTA_138.1.T0940194</name>
</gene>
<comment type="caution">
    <text evidence="1">The sequence shown here is derived from an EMBL/GenBank/DDBJ whole genome shotgun (WGS) entry which is preliminary data.</text>
</comment>
<keyword evidence="2" id="KW-1185">Reference proteome</keyword>
<reference evidence="1" key="1">
    <citation type="submission" date="2021-01" db="EMBL/GenBank/DDBJ databases">
        <authorList>
            <consortium name="Genoscope - CEA"/>
            <person name="William W."/>
        </authorList>
    </citation>
    <scope>NUCLEOTIDE SEQUENCE</scope>
</reference>
<accession>A0A8S1WM56</accession>
<evidence type="ECO:0000313" key="2">
    <source>
        <dbReference type="Proteomes" id="UP000683925"/>
    </source>
</evidence>
<protein>
    <submittedName>
        <fullName evidence="1">Uncharacterized protein</fullName>
    </submittedName>
</protein>
<evidence type="ECO:0000313" key="1">
    <source>
        <dbReference type="EMBL" id="CAD8189279.1"/>
    </source>
</evidence>
<dbReference type="Proteomes" id="UP000683925">
    <property type="component" value="Unassembled WGS sequence"/>
</dbReference>
<proteinExistence type="predicted"/>
<dbReference type="EMBL" id="CAJJDP010000093">
    <property type="protein sequence ID" value="CAD8189279.1"/>
    <property type="molecule type" value="Genomic_DNA"/>
</dbReference>
<sequence>MRTCHWFVPSQLIISTKYGTSFSIISNNFSFWIYSLQSIHELITQVLMVQNELKLREL</sequence>
<organism evidence="1 2">
    <name type="scientific">Paramecium octaurelia</name>
    <dbReference type="NCBI Taxonomy" id="43137"/>
    <lineage>
        <taxon>Eukaryota</taxon>
        <taxon>Sar</taxon>
        <taxon>Alveolata</taxon>
        <taxon>Ciliophora</taxon>
        <taxon>Intramacronucleata</taxon>
        <taxon>Oligohymenophorea</taxon>
        <taxon>Peniculida</taxon>
        <taxon>Parameciidae</taxon>
        <taxon>Paramecium</taxon>
    </lineage>
</organism>
<name>A0A8S1WM56_PAROT</name>
<dbReference type="AlphaFoldDB" id="A0A8S1WM56"/>